<dbReference type="VEuPathDB" id="FungiDB:Bcin05g02510"/>
<evidence type="ECO:0000256" key="1">
    <source>
        <dbReference type="ARBA" id="ARBA00004123"/>
    </source>
</evidence>
<feature type="DNA-binding region" description="Fork-head" evidence="9">
    <location>
        <begin position="212"/>
        <end position="309"/>
    </location>
</feature>
<evidence type="ECO:0000259" key="11">
    <source>
        <dbReference type="PROSITE" id="PS50039"/>
    </source>
</evidence>
<keyword evidence="6 9" id="KW-0238">DNA-binding</keyword>
<dbReference type="SUPFAM" id="SSF46785">
    <property type="entry name" value="Winged helix' DNA-binding domain"/>
    <property type="match status" value="1"/>
</dbReference>
<organism evidence="12 13">
    <name type="scientific">Botryotinia fuckeliana (strain B05.10)</name>
    <name type="common">Noble rot fungus</name>
    <name type="synonym">Botrytis cinerea</name>
    <dbReference type="NCBI Taxonomy" id="332648"/>
    <lineage>
        <taxon>Eukaryota</taxon>
        <taxon>Fungi</taxon>
        <taxon>Dikarya</taxon>
        <taxon>Ascomycota</taxon>
        <taxon>Pezizomycotina</taxon>
        <taxon>Leotiomycetes</taxon>
        <taxon>Helotiales</taxon>
        <taxon>Sclerotiniaceae</taxon>
        <taxon>Botrytis</taxon>
    </lineage>
</organism>
<dbReference type="EMBL" id="CP009809">
    <property type="protein sequence ID" value="ATZ49850.1"/>
    <property type="molecule type" value="Genomic_DNA"/>
</dbReference>
<dbReference type="GeneID" id="5440693"/>
<keyword evidence="8 9" id="KW-0539">Nucleus</keyword>
<dbReference type="GO" id="GO:0000981">
    <property type="term" value="F:DNA-binding transcription factor activity, RNA polymerase II-specific"/>
    <property type="evidence" value="ECO:0007669"/>
    <property type="project" value="TreeGrafter"/>
</dbReference>
<proteinExistence type="predicted"/>
<reference evidence="12 13" key="1">
    <citation type="journal article" date="2011" name="PLoS Genet.">
        <title>Genomic analysis of the necrotrophic fungal pathogens Sclerotinia sclerotiorum and Botrytis cinerea.</title>
        <authorList>
            <person name="Amselem J."/>
            <person name="Cuomo C.A."/>
            <person name="van Kan J.A."/>
            <person name="Viaud M."/>
            <person name="Benito E.P."/>
            <person name="Couloux A."/>
            <person name="Coutinho P.M."/>
            <person name="de Vries R.P."/>
            <person name="Dyer P.S."/>
            <person name="Fillinger S."/>
            <person name="Fournier E."/>
            <person name="Gout L."/>
            <person name="Hahn M."/>
            <person name="Kohn L."/>
            <person name="Lapalu N."/>
            <person name="Plummer K.M."/>
            <person name="Pradier J.M."/>
            <person name="Quevillon E."/>
            <person name="Sharon A."/>
            <person name="Simon A."/>
            <person name="ten Have A."/>
            <person name="Tudzynski B."/>
            <person name="Tudzynski P."/>
            <person name="Wincker P."/>
            <person name="Andrew M."/>
            <person name="Anthouard V."/>
            <person name="Beever R.E."/>
            <person name="Beffa R."/>
            <person name="Benoit I."/>
            <person name="Bouzid O."/>
            <person name="Brault B."/>
            <person name="Chen Z."/>
            <person name="Choquer M."/>
            <person name="Collemare J."/>
            <person name="Cotton P."/>
            <person name="Danchin E.G."/>
            <person name="Da Silva C."/>
            <person name="Gautier A."/>
            <person name="Giraud C."/>
            <person name="Giraud T."/>
            <person name="Gonzalez C."/>
            <person name="Grossetete S."/>
            <person name="Guldener U."/>
            <person name="Henrissat B."/>
            <person name="Howlett B.J."/>
            <person name="Kodira C."/>
            <person name="Kretschmer M."/>
            <person name="Lappartient A."/>
            <person name="Leroch M."/>
            <person name="Levis C."/>
            <person name="Mauceli E."/>
            <person name="Neuveglise C."/>
            <person name="Oeser B."/>
            <person name="Pearson M."/>
            <person name="Poulain J."/>
            <person name="Poussereau N."/>
            <person name="Quesneville H."/>
            <person name="Rascle C."/>
            <person name="Schumacher J."/>
            <person name="Segurens B."/>
            <person name="Sexton A."/>
            <person name="Silva E."/>
            <person name="Sirven C."/>
            <person name="Soanes D.M."/>
            <person name="Talbot N.J."/>
            <person name="Templeton M."/>
            <person name="Yandava C."/>
            <person name="Yarden O."/>
            <person name="Zeng Q."/>
            <person name="Rollins J.A."/>
            <person name="Lebrun M.H."/>
            <person name="Dickman M."/>
        </authorList>
    </citation>
    <scope>NUCLEOTIDE SEQUENCE [LARGE SCALE GENOMIC DNA]</scope>
    <source>
        <strain evidence="12 13">B05.10</strain>
    </source>
</reference>
<dbReference type="InterPro" id="IPR036390">
    <property type="entry name" value="WH_DNA-bd_sf"/>
</dbReference>
<gene>
    <name evidence="12" type="ORF">BCIN_05g02510</name>
</gene>
<dbReference type="GO" id="GO:0000978">
    <property type="term" value="F:RNA polymerase II cis-regulatory region sequence-specific DNA binding"/>
    <property type="evidence" value="ECO:0007669"/>
    <property type="project" value="TreeGrafter"/>
</dbReference>
<evidence type="ECO:0000256" key="10">
    <source>
        <dbReference type="SAM" id="MobiDB-lite"/>
    </source>
</evidence>
<protein>
    <recommendedName>
        <fullName evidence="11">Fork-head domain-containing protein</fullName>
    </recommendedName>
</protein>
<feature type="compositionally biased region" description="Low complexity" evidence="10">
    <location>
        <begin position="359"/>
        <end position="368"/>
    </location>
</feature>
<dbReference type="RefSeq" id="XP_001560060.2">
    <property type="nucleotide sequence ID" value="XM_001560010.2"/>
</dbReference>
<keyword evidence="5" id="KW-0805">Transcription regulation</keyword>
<evidence type="ECO:0000313" key="12">
    <source>
        <dbReference type="EMBL" id="ATZ49850.1"/>
    </source>
</evidence>
<dbReference type="Proteomes" id="UP000001798">
    <property type="component" value="Chromosome 5"/>
</dbReference>
<evidence type="ECO:0000256" key="6">
    <source>
        <dbReference type="ARBA" id="ARBA00023125"/>
    </source>
</evidence>
<feature type="region of interest" description="Disordered" evidence="10">
    <location>
        <begin position="301"/>
        <end position="403"/>
    </location>
</feature>
<reference evidence="12 13" key="3">
    <citation type="journal article" date="2017" name="Mol. Plant Pathol.">
        <title>A gapless genome sequence of the fungus Botrytis cinerea.</title>
        <authorList>
            <person name="Van Kan J.A."/>
            <person name="Stassen J.H."/>
            <person name="Mosbach A."/>
            <person name="Van Der Lee T.A."/>
            <person name="Faino L."/>
            <person name="Farmer A.D."/>
            <person name="Papasotiriou D.G."/>
            <person name="Zhou S."/>
            <person name="Seidl M.F."/>
            <person name="Cottam E."/>
            <person name="Edel D."/>
            <person name="Hahn M."/>
            <person name="Schwartz D.C."/>
            <person name="Dietrich R.A."/>
            <person name="Widdison S."/>
            <person name="Scalliet G."/>
        </authorList>
    </citation>
    <scope>NUCLEOTIDE SEQUENCE [LARGE SCALE GENOMIC DNA]</scope>
    <source>
        <strain evidence="12 13">B05.10</strain>
    </source>
</reference>
<sequence length="458" mass="51675">MVLNMDSDHFQQNPQHHDLPWDFQASENIGTTAHPQADATFPSFDGLPRMGPDQYFMDSSSSSPMPNNDYNLTTSQMPGSQNLTSWTHQAPLTSVFADDQNGYSYDCPADLSGLEQQNSLKAFDNVPRTTWQQPYANMGMTLPVYPFDTRDNFGSMVSSRADHGERSNDCIMMDTTHKTINSTSPSSLCSEEDGHSSREPTAMDVDADGQGADEQPYAKLIYRALMSAPDHSMVLQEIYRWFRENTTKGSSDTKGWMNSIRHNLSMNAAFKKTERKIPGEETKKSTEWVLEDFAIRDGVQSTTRYRKGTGSKKYPKSETTPSQNFLGRHNYNAIKKPSFHSVGKGKLQRQRGRDDSSSRRMLSTSSRSEPARYPGSQLHTSDVTSVPRSPRRLPLTPAQESSGTYSPIIKEEIYNPAYDLYRFEDCQGVLPDDQDPLFMDNQNTQFMQVPPMCANNQY</sequence>
<evidence type="ECO:0000256" key="4">
    <source>
        <dbReference type="ARBA" id="ARBA00022490"/>
    </source>
</evidence>
<dbReference type="CDD" id="cd20032">
    <property type="entry name" value="FH_FOXO"/>
    <property type="match status" value="1"/>
</dbReference>
<dbReference type="PANTHER" id="PTHR45767">
    <property type="entry name" value="FORKHEAD BOX PROTEIN O"/>
    <property type="match status" value="1"/>
</dbReference>
<evidence type="ECO:0000256" key="7">
    <source>
        <dbReference type="ARBA" id="ARBA00023163"/>
    </source>
</evidence>
<evidence type="ECO:0000256" key="9">
    <source>
        <dbReference type="PROSITE-ProRule" id="PRU00089"/>
    </source>
</evidence>
<name>A0A384JH20_BOTFB</name>
<evidence type="ECO:0000256" key="5">
    <source>
        <dbReference type="ARBA" id="ARBA00023015"/>
    </source>
</evidence>
<feature type="compositionally biased region" description="Basic residues" evidence="10">
    <location>
        <begin position="304"/>
        <end position="314"/>
    </location>
</feature>
<evidence type="ECO:0000256" key="3">
    <source>
        <dbReference type="ARBA" id="ARBA00022473"/>
    </source>
</evidence>
<feature type="region of interest" description="Disordered" evidence="10">
    <location>
        <begin position="181"/>
        <end position="210"/>
    </location>
</feature>
<feature type="compositionally biased region" description="Polar residues" evidence="10">
    <location>
        <begin position="377"/>
        <end position="387"/>
    </location>
</feature>
<dbReference type="SMART" id="SM00339">
    <property type="entry name" value="FH"/>
    <property type="match status" value="1"/>
</dbReference>
<feature type="domain" description="Fork-head" evidence="11">
    <location>
        <begin position="212"/>
        <end position="309"/>
    </location>
</feature>
<comment type="subcellular location">
    <subcellularLocation>
        <location evidence="2">Cytoplasm</location>
    </subcellularLocation>
    <subcellularLocation>
        <location evidence="1 9">Nucleus</location>
    </subcellularLocation>
</comment>
<dbReference type="GO" id="GO:0005634">
    <property type="term" value="C:nucleus"/>
    <property type="evidence" value="ECO:0007669"/>
    <property type="project" value="UniProtKB-SubCell"/>
</dbReference>
<keyword evidence="13" id="KW-1185">Reference proteome</keyword>
<keyword evidence="3" id="KW-0217">Developmental protein</keyword>
<dbReference type="GO" id="GO:0005737">
    <property type="term" value="C:cytoplasm"/>
    <property type="evidence" value="ECO:0007669"/>
    <property type="project" value="UniProtKB-SubCell"/>
</dbReference>
<dbReference type="Pfam" id="PF00250">
    <property type="entry name" value="Forkhead"/>
    <property type="match status" value="1"/>
</dbReference>
<dbReference type="InterPro" id="IPR036388">
    <property type="entry name" value="WH-like_DNA-bd_sf"/>
</dbReference>
<dbReference type="KEGG" id="bfu:BCIN_05g02510"/>
<accession>A0A384JH20</accession>
<reference evidence="12 13" key="2">
    <citation type="journal article" date="2012" name="Eukaryot. Cell">
        <title>Genome update of Botrytis cinerea strains B05.10 and T4.</title>
        <authorList>
            <person name="Staats M."/>
            <person name="van Kan J.A."/>
        </authorList>
    </citation>
    <scope>NUCLEOTIDE SEQUENCE [LARGE SCALE GENOMIC DNA]</scope>
    <source>
        <strain evidence="12 13">B05.10</strain>
    </source>
</reference>
<keyword evidence="7" id="KW-0804">Transcription</keyword>
<dbReference type="OrthoDB" id="5954824at2759"/>
<dbReference type="PANTHER" id="PTHR45767:SF2">
    <property type="entry name" value="FORKHEAD BOX PROTEIN O"/>
    <property type="match status" value="1"/>
</dbReference>
<dbReference type="PROSITE" id="PS50039">
    <property type="entry name" value="FORK_HEAD_3"/>
    <property type="match status" value="1"/>
</dbReference>
<keyword evidence="4" id="KW-0963">Cytoplasm</keyword>
<dbReference type="FunFam" id="1.10.10.10:FF:000522">
    <property type="entry name" value="Forkhead domain protein"/>
    <property type="match status" value="1"/>
</dbReference>
<evidence type="ECO:0000256" key="8">
    <source>
        <dbReference type="ARBA" id="ARBA00023242"/>
    </source>
</evidence>
<dbReference type="AlphaFoldDB" id="A0A384JH20"/>
<evidence type="ECO:0000256" key="2">
    <source>
        <dbReference type="ARBA" id="ARBA00004496"/>
    </source>
</evidence>
<dbReference type="Gene3D" id="1.10.10.10">
    <property type="entry name" value="Winged helix-like DNA-binding domain superfamily/Winged helix DNA-binding domain"/>
    <property type="match status" value="1"/>
</dbReference>
<evidence type="ECO:0000313" key="13">
    <source>
        <dbReference type="Proteomes" id="UP000001798"/>
    </source>
</evidence>
<dbReference type="InterPro" id="IPR001766">
    <property type="entry name" value="Fork_head_dom"/>
</dbReference>